<protein>
    <recommendedName>
        <fullName evidence="1">Minor tail T domain-containing protein</fullName>
    </recommendedName>
</protein>
<dbReference type="RefSeq" id="WP_197699755.1">
    <property type="nucleotide sequence ID" value="NZ_LN890655.1"/>
</dbReference>
<dbReference type="EMBL" id="LN890655">
    <property type="protein sequence ID" value="CUS04243.2"/>
    <property type="molecule type" value="Genomic_DNA"/>
</dbReference>
<sequence length="100" mass="11370">MKCELAYHWRLTLAEVDSTFSGSEIATWEAVRDLAPFGLRGEWVRSAALQALVANVNRDAKRRPQPYTLNDFLPEWLRYGAAEDGSSVDAMMAYLNTTWE</sequence>
<proteinExistence type="predicted"/>
<feature type="domain" description="Minor tail T" evidence="1">
    <location>
        <begin position="21"/>
        <end position="93"/>
    </location>
</feature>
<accession>A0A170PHD6</accession>
<dbReference type="Pfam" id="PF06223">
    <property type="entry name" value="Phage_tail_T"/>
    <property type="match status" value="1"/>
</dbReference>
<keyword evidence="3" id="KW-1185">Reference proteome</keyword>
<dbReference type="AlphaFoldDB" id="A0A170PHD6"/>
<evidence type="ECO:0000313" key="3">
    <source>
        <dbReference type="Proteomes" id="UP000215027"/>
    </source>
</evidence>
<dbReference type="Proteomes" id="UP000215027">
    <property type="component" value="Chromosome I"/>
</dbReference>
<evidence type="ECO:0000313" key="2">
    <source>
        <dbReference type="EMBL" id="CUS04243.2"/>
    </source>
</evidence>
<dbReference type="KEGG" id="pbf:CFX0092_A2365"/>
<reference evidence="2" key="1">
    <citation type="submission" date="2016-01" db="EMBL/GenBank/DDBJ databases">
        <authorList>
            <person name="Mcilroy J.S."/>
            <person name="Karst M S."/>
            <person name="Albertsen M."/>
        </authorList>
    </citation>
    <scope>NUCLEOTIDE SEQUENCE</scope>
    <source>
        <strain evidence="2">Cfx-K</strain>
    </source>
</reference>
<organism evidence="2 3">
    <name type="scientific">Candidatus Promineifilum breve</name>
    <dbReference type="NCBI Taxonomy" id="1806508"/>
    <lineage>
        <taxon>Bacteria</taxon>
        <taxon>Bacillati</taxon>
        <taxon>Chloroflexota</taxon>
        <taxon>Ardenticatenia</taxon>
        <taxon>Candidatus Promineifilales</taxon>
        <taxon>Candidatus Promineifilaceae</taxon>
        <taxon>Candidatus Promineifilum</taxon>
    </lineage>
</organism>
<evidence type="ECO:0000259" key="1">
    <source>
        <dbReference type="Pfam" id="PF06223"/>
    </source>
</evidence>
<dbReference type="InterPro" id="IPR009350">
    <property type="entry name" value="Phage_tail_T"/>
</dbReference>
<name>A0A170PHD6_9CHLR</name>
<gene>
    <name evidence="2" type="ORF">CFX0092_A2365</name>
</gene>